<dbReference type="OrthoDB" id="4434395at2759"/>
<name>A0A384J8C1_BOTFB</name>
<dbReference type="KEGG" id="bfu:BCIN_02g02130"/>
<dbReference type="SUPFAM" id="SSF63829">
    <property type="entry name" value="Calcium-dependent phosphotriesterase"/>
    <property type="match status" value="1"/>
</dbReference>
<dbReference type="InterPro" id="IPR054550">
    <property type="entry name" value="Mala_s_1-like"/>
</dbReference>
<organism evidence="1 2">
    <name type="scientific">Botryotinia fuckeliana (strain B05.10)</name>
    <name type="common">Noble rot fungus</name>
    <name type="synonym">Botrytis cinerea</name>
    <dbReference type="NCBI Taxonomy" id="332648"/>
    <lineage>
        <taxon>Eukaryota</taxon>
        <taxon>Fungi</taxon>
        <taxon>Dikarya</taxon>
        <taxon>Ascomycota</taxon>
        <taxon>Pezizomycotina</taxon>
        <taxon>Leotiomycetes</taxon>
        <taxon>Helotiales</taxon>
        <taxon>Sclerotiniaceae</taxon>
        <taxon>Botrytis</taxon>
    </lineage>
</organism>
<gene>
    <name evidence="1" type="ORF">BCIN_02g02130</name>
</gene>
<proteinExistence type="predicted"/>
<accession>A0A384J8C1</accession>
<evidence type="ECO:0000313" key="1">
    <source>
        <dbReference type="EMBL" id="ATZ46866.1"/>
    </source>
</evidence>
<keyword evidence="2" id="KW-1185">Reference proteome</keyword>
<protein>
    <submittedName>
        <fullName evidence="1">Uncharacterized protein</fullName>
    </submittedName>
</protein>
<dbReference type="EMBL" id="CP009806">
    <property type="protein sequence ID" value="ATZ46866.1"/>
    <property type="molecule type" value="Genomic_DNA"/>
</dbReference>
<dbReference type="GeneID" id="5439462"/>
<evidence type="ECO:0000313" key="2">
    <source>
        <dbReference type="Proteomes" id="UP000001798"/>
    </source>
</evidence>
<dbReference type="Pfam" id="PF22701">
    <property type="entry name" value="Mala_s_1-like"/>
    <property type="match status" value="1"/>
</dbReference>
<sequence length="249" mass="27263">MEAVYIADLAPFQEQYKSTFGHVTAGFQDIAEDSNGNSYAPASFSGYSIAKIAPNGMVTPFFMSNETTKYATASPYLYFGLVFLPSQRNLLIIDVQRGAFVTFDTKSHSPVPTPITISNLPSNYTSVLYDANVTPDRYPHQRIVFCAEDYLGGSGAITAFSSKDNWASAKYLDAVYNTDPRTKGFLTRTAVKIANSIYLSSISLSDGLSYDTVGNRSSFPMVHIAELVDTLMGARYPRPSRAQDIVVNS</sequence>
<dbReference type="VEuPathDB" id="FungiDB:Bcin02g02130"/>
<reference evidence="1 2" key="2">
    <citation type="journal article" date="2012" name="Eukaryot. Cell">
        <title>Genome update of Botrytis cinerea strains B05.10 and T4.</title>
        <authorList>
            <person name="Staats M."/>
            <person name="van Kan J.A."/>
        </authorList>
    </citation>
    <scope>NUCLEOTIDE SEQUENCE [LARGE SCALE GENOMIC DNA]</scope>
    <source>
        <strain evidence="1 2">B05.10</strain>
    </source>
</reference>
<dbReference type="Proteomes" id="UP000001798">
    <property type="component" value="Chromosome 2"/>
</dbReference>
<dbReference type="RefSeq" id="XP_001558894.1">
    <property type="nucleotide sequence ID" value="XM_001558844.2"/>
</dbReference>
<reference evidence="1 2" key="1">
    <citation type="journal article" date="2011" name="PLoS Genet.">
        <title>Genomic analysis of the necrotrophic fungal pathogens Sclerotinia sclerotiorum and Botrytis cinerea.</title>
        <authorList>
            <person name="Amselem J."/>
            <person name="Cuomo C.A."/>
            <person name="van Kan J.A."/>
            <person name="Viaud M."/>
            <person name="Benito E.P."/>
            <person name="Couloux A."/>
            <person name="Coutinho P.M."/>
            <person name="de Vries R.P."/>
            <person name="Dyer P.S."/>
            <person name="Fillinger S."/>
            <person name="Fournier E."/>
            <person name="Gout L."/>
            <person name="Hahn M."/>
            <person name="Kohn L."/>
            <person name="Lapalu N."/>
            <person name="Plummer K.M."/>
            <person name="Pradier J.M."/>
            <person name="Quevillon E."/>
            <person name="Sharon A."/>
            <person name="Simon A."/>
            <person name="ten Have A."/>
            <person name="Tudzynski B."/>
            <person name="Tudzynski P."/>
            <person name="Wincker P."/>
            <person name="Andrew M."/>
            <person name="Anthouard V."/>
            <person name="Beever R.E."/>
            <person name="Beffa R."/>
            <person name="Benoit I."/>
            <person name="Bouzid O."/>
            <person name="Brault B."/>
            <person name="Chen Z."/>
            <person name="Choquer M."/>
            <person name="Collemare J."/>
            <person name="Cotton P."/>
            <person name="Danchin E.G."/>
            <person name="Da Silva C."/>
            <person name="Gautier A."/>
            <person name="Giraud C."/>
            <person name="Giraud T."/>
            <person name="Gonzalez C."/>
            <person name="Grossetete S."/>
            <person name="Guldener U."/>
            <person name="Henrissat B."/>
            <person name="Howlett B.J."/>
            <person name="Kodira C."/>
            <person name="Kretschmer M."/>
            <person name="Lappartient A."/>
            <person name="Leroch M."/>
            <person name="Levis C."/>
            <person name="Mauceli E."/>
            <person name="Neuveglise C."/>
            <person name="Oeser B."/>
            <person name="Pearson M."/>
            <person name="Poulain J."/>
            <person name="Poussereau N."/>
            <person name="Quesneville H."/>
            <person name="Rascle C."/>
            <person name="Schumacher J."/>
            <person name="Segurens B."/>
            <person name="Sexton A."/>
            <person name="Silva E."/>
            <person name="Sirven C."/>
            <person name="Soanes D.M."/>
            <person name="Talbot N.J."/>
            <person name="Templeton M."/>
            <person name="Yandava C."/>
            <person name="Yarden O."/>
            <person name="Zeng Q."/>
            <person name="Rollins J.A."/>
            <person name="Lebrun M.H."/>
            <person name="Dickman M."/>
        </authorList>
    </citation>
    <scope>NUCLEOTIDE SEQUENCE [LARGE SCALE GENOMIC DNA]</scope>
    <source>
        <strain evidence="1 2">B05.10</strain>
    </source>
</reference>
<dbReference type="AlphaFoldDB" id="A0A384J8C1"/>
<reference evidence="1 2" key="3">
    <citation type="journal article" date="2017" name="Mol. Plant Pathol.">
        <title>A gapless genome sequence of the fungus Botrytis cinerea.</title>
        <authorList>
            <person name="Van Kan J.A."/>
            <person name="Stassen J.H."/>
            <person name="Mosbach A."/>
            <person name="Van Der Lee T.A."/>
            <person name="Faino L."/>
            <person name="Farmer A.D."/>
            <person name="Papasotiriou D.G."/>
            <person name="Zhou S."/>
            <person name="Seidl M.F."/>
            <person name="Cottam E."/>
            <person name="Edel D."/>
            <person name="Hahn M."/>
            <person name="Schwartz D.C."/>
            <person name="Dietrich R.A."/>
            <person name="Widdison S."/>
            <person name="Scalliet G."/>
        </authorList>
    </citation>
    <scope>NUCLEOTIDE SEQUENCE [LARGE SCALE GENOMIC DNA]</scope>
    <source>
        <strain evidence="1 2">B05.10</strain>
    </source>
</reference>